<dbReference type="Pfam" id="PF03781">
    <property type="entry name" value="FGE-sulfatase"/>
    <property type="match status" value="1"/>
</dbReference>
<evidence type="ECO:0000259" key="2">
    <source>
        <dbReference type="Pfam" id="PF03781"/>
    </source>
</evidence>
<dbReference type="GO" id="GO:0120147">
    <property type="term" value="F:formylglycine-generating oxidase activity"/>
    <property type="evidence" value="ECO:0007669"/>
    <property type="project" value="TreeGrafter"/>
</dbReference>
<protein>
    <recommendedName>
        <fullName evidence="2">Sulfatase-modifying factor enzyme-like domain-containing protein</fullName>
    </recommendedName>
</protein>
<dbReference type="SUPFAM" id="SSF56436">
    <property type="entry name" value="C-type lectin-like"/>
    <property type="match status" value="1"/>
</dbReference>
<dbReference type="Proteomes" id="UP000290287">
    <property type="component" value="Unassembled WGS sequence"/>
</dbReference>
<gene>
    <name evidence="3" type="ORF">CS022_13620</name>
</gene>
<dbReference type="EMBL" id="PEIB01000015">
    <property type="protein sequence ID" value="RXJ72881.1"/>
    <property type="molecule type" value="Genomic_DNA"/>
</dbReference>
<evidence type="ECO:0000313" key="3">
    <source>
        <dbReference type="EMBL" id="RXJ72881.1"/>
    </source>
</evidence>
<evidence type="ECO:0000313" key="4">
    <source>
        <dbReference type="Proteomes" id="UP000290287"/>
    </source>
</evidence>
<comment type="caution">
    <text evidence="3">The sequence shown here is derived from an EMBL/GenBank/DDBJ whole genome shotgun (WGS) entry which is preliminary data.</text>
</comment>
<dbReference type="AlphaFoldDB" id="A0A4Q0YV86"/>
<dbReference type="PANTHER" id="PTHR23150:SF19">
    <property type="entry name" value="FORMYLGLYCINE-GENERATING ENZYME"/>
    <property type="match status" value="1"/>
</dbReference>
<dbReference type="Gene3D" id="3.90.1580.10">
    <property type="entry name" value="paralog of FGE (formylglycine-generating enzyme)"/>
    <property type="match status" value="1"/>
</dbReference>
<dbReference type="PANTHER" id="PTHR23150">
    <property type="entry name" value="SULFATASE MODIFYING FACTOR 1, 2"/>
    <property type="match status" value="1"/>
</dbReference>
<dbReference type="InterPro" id="IPR051043">
    <property type="entry name" value="Sulfatase_Mod_Factor_Kinase"/>
</dbReference>
<accession>A0A4Q0YV86</accession>
<organism evidence="3 4">
    <name type="scientific">Veronia nyctiphanis</name>
    <dbReference type="NCBI Taxonomy" id="1278244"/>
    <lineage>
        <taxon>Bacteria</taxon>
        <taxon>Pseudomonadati</taxon>
        <taxon>Pseudomonadota</taxon>
        <taxon>Gammaproteobacteria</taxon>
        <taxon>Vibrionales</taxon>
        <taxon>Vibrionaceae</taxon>
        <taxon>Veronia</taxon>
    </lineage>
</organism>
<evidence type="ECO:0000256" key="1">
    <source>
        <dbReference type="SAM" id="Coils"/>
    </source>
</evidence>
<dbReference type="InterPro" id="IPR016187">
    <property type="entry name" value="CTDL_fold"/>
</dbReference>
<name>A0A4Q0YV86_9GAMM</name>
<proteinExistence type="predicted"/>
<feature type="coiled-coil region" evidence="1">
    <location>
        <begin position="188"/>
        <end position="243"/>
    </location>
</feature>
<dbReference type="InterPro" id="IPR005532">
    <property type="entry name" value="SUMF_dom"/>
</dbReference>
<reference evidence="3 4" key="1">
    <citation type="submission" date="2017-10" db="EMBL/GenBank/DDBJ databases">
        <title>Nyctiphanis sp. nov., isolated from the stomach of the euphausiid Nyctiphanes simplex (Hansen, 1911) in the Gulf of California.</title>
        <authorList>
            <person name="Gomez-Gil B."/>
            <person name="Aguilar-Mendez M."/>
            <person name="Lopez-Cortes A."/>
            <person name="Gomez-Gutierrez J."/>
            <person name="Roque A."/>
            <person name="Lang E."/>
            <person name="Gonzalez-Castillo A."/>
        </authorList>
    </citation>
    <scope>NUCLEOTIDE SEQUENCE [LARGE SCALE GENOMIC DNA]</scope>
    <source>
        <strain evidence="3 4">CAIM 600</strain>
    </source>
</reference>
<keyword evidence="1" id="KW-0175">Coiled coil</keyword>
<sequence>MRLPTEVEWAYAARGGNKVSLSVFDQPHPYDSTPGGYEWYRQASGNKIRHTGSKELKPNPLGLYDMLGNAEELTYGIFGHDFLFARFGGLVVRGGNFSDHIDDIKASRRAEYKVYKSNGDILRWSKVGFRLAIGTLVSESGHTNDELDDAYEDYIQSDSGVTQSGPVGKTSLSQQAQADQVNYYSDEISRLSDEVKELRGDNKNLVYEAETLHGKIEENLLTLAVLKRELNAEREKNKNLSKLADIESIDKKINIAISVKDSEISRLKSELTQLSSLVAKQVNQLKSKELSDKKIFSLQKKVSDAERRDTIALHEIEKNKKRIIVAEKRLLEALVRVAGYNLYTAWRNLRAIEIKKRAGSSVSPSAWDNNKREAEAMLKEYRRYIVQIIDNTNVKLLPEVKNKVVNWLESNKIDKRQIQGLDLLERHIREVQQGKYLQVDELYDSLLSEPELK</sequence>
<feature type="domain" description="Sulfatase-modifying factor enzyme-like" evidence="2">
    <location>
        <begin position="2"/>
        <end position="132"/>
    </location>
</feature>
<keyword evidence="4" id="KW-1185">Reference proteome</keyword>
<dbReference type="InterPro" id="IPR042095">
    <property type="entry name" value="SUMF_sf"/>
</dbReference>